<dbReference type="PROSITE" id="PS50893">
    <property type="entry name" value="ABC_TRANSPORTER_2"/>
    <property type="match status" value="1"/>
</dbReference>
<dbReference type="InterPro" id="IPR027417">
    <property type="entry name" value="P-loop_NTPase"/>
</dbReference>
<comment type="similarity">
    <text evidence="1">Belongs to the ABC transporter superfamily.</text>
</comment>
<dbReference type="PANTHER" id="PTHR46743">
    <property type="entry name" value="TEICHOIC ACIDS EXPORT ATP-BINDING PROTEIN TAGH"/>
    <property type="match status" value="1"/>
</dbReference>
<evidence type="ECO:0000256" key="3">
    <source>
        <dbReference type="ARBA" id="ARBA00022741"/>
    </source>
</evidence>
<evidence type="ECO:0000256" key="2">
    <source>
        <dbReference type="ARBA" id="ARBA00022448"/>
    </source>
</evidence>
<comment type="caution">
    <text evidence="6">The sequence shown here is derived from an EMBL/GenBank/DDBJ whole genome shotgun (WGS) entry which is preliminary data.</text>
</comment>
<dbReference type="GO" id="GO:0016020">
    <property type="term" value="C:membrane"/>
    <property type="evidence" value="ECO:0007669"/>
    <property type="project" value="InterPro"/>
</dbReference>
<evidence type="ECO:0000256" key="1">
    <source>
        <dbReference type="ARBA" id="ARBA00005417"/>
    </source>
</evidence>
<dbReference type="GO" id="GO:0016887">
    <property type="term" value="F:ATP hydrolysis activity"/>
    <property type="evidence" value="ECO:0007669"/>
    <property type="project" value="InterPro"/>
</dbReference>
<organism evidence="6 7">
    <name type="scientific">Candidatus Daviesbacteria bacterium RIFCSPHIGHO2_12_FULL_37_16</name>
    <dbReference type="NCBI Taxonomy" id="1797778"/>
    <lineage>
        <taxon>Bacteria</taxon>
        <taxon>Candidatus Daviesiibacteriota</taxon>
    </lineage>
</organism>
<name>A0A1F5K4K4_9BACT</name>
<dbReference type="Gene3D" id="3.40.50.300">
    <property type="entry name" value="P-loop containing nucleotide triphosphate hydrolases"/>
    <property type="match status" value="1"/>
</dbReference>
<accession>A0A1F5K4K4</accession>
<dbReference type="InterPro" id="IPR015860">
    <property type="entry name" value="ABC_transpr_TagH-like"/>
</dbReference>
<dbReference type="SMART" id="SM00382">
    <property type="entry name" value="AAA"/>
    <property type="match status" value="1"/>
</dbReference>
<dbReference type="SUPFAM" id="SSF52540">
    <property type="entry name" value="P-loop containing nucleoside triphosphate hydrolases"/>
    <property type="match status" value="1"/>
</dbReference>
<dbReference type="InterPro" id="IPR050683">
    <property type="entry name" value="Bact_Polysacc_Export_ATP-bd"/>
</dbReference>
<dbReference type="PANTHER" id="PTHR46743:SF2">
    <property type="entry name" value="TEICHOIC ACIDS EXPORT ATP-BINDING PROTEIN TAGH"/>
    <property type="match status" value="1"/>
</dbReference>
<evidence type="ECO:0000256" key="4">
    <source>
        <dbReference type="ARBA" id="ARBA00022840"/>
    </source>
</evidence>
<evidence type="ECO:0000259" key="5">
    <source>
        <dbReference type="PROSITE" id="PS50893"/>
    </source>
</evidence>
<dbReference type="GO" id="GO:0005524">
    <property type="term" value="F:ATP binding"/>
    <property type="evidence" value="ECO:0007669"/>
    <property type="project" value="UniProtKB-KW"/>
</dbReference>
<sequence length="261" mass="29006">MKKQENNFVVSFENVTKTYRISKGKYGLLSETISDGLELILAREKTGRNLIAALKNVSFKIKKGEVIGIIGRNGAGKTTILKLISNITYPDKGLVNVYGKIGAFIELGAGLHHELTGRENIYLYGAILGMARKQINEKFDKIVDFAEIQKFLDTPIKKYSSGMYSRLGFSVCAFCDPDILLVDEVLAVGDVNFQKKCLAKMHSFAREKTVVFVSHNLDAIKQICTRVIYIKSGKISSWGAPNSVIKTYLRDQKLSSPLLDA</sequence>
<evidence type="ECO:0000313" key="6">
    <source>
        <dbReference type="EMBL" id="OGE35698.1"/>
    </source>
</evidence>
<feature type="domain" description="ABC transporter" evidence="5">
    <location>
        <begin position="10"/>
        <end position="257"/>
    </location>
</feature>
<dbReference type="InterPro" id="IPR003439">
    <property type="entry name" value="ABC_transporter-like_ATP-bd"/>
</dbReference>
<dbReference type="Proteomes" id="UP000179051">
    <property type="component" value="Unassembled WGS sequence"/>
</dbReference>
<proteinExistence type="inferred from homology"/>
<dbReference type="Pfam" id="PF00005">
    <property type="entry name" value="ABC_tran"/>
    <property type="match status" value="1"/>
</dbReference>
<dbReference type="CDD" id="cd03220">
    <property type="entry name" value="ABC_KpsT_Wzt"/>
    <property type="match status" value="1"/>
</dbReference>
<keyword evidence="3" id="KW-0547">Nucleotide-binding</keyword>
<gene>
    <name evidence="6" type="ORF">A3E66_04960</name>
</gene>
<dbReference type="AlphaFoldDB" id="A0A1F5K4K4"/>
<dbReference type="EMBL" id="MFDF01000009">
    <property type="protein sequence ID" value="OGE35698.1"/>
    <property type="molecule type" value="Genomic_DNA"/>
</dbReference>
<reference evidence="6 7" key="1">
    <citation type="journal article" date="2016" name="Nat. Commun.">
        <title>Thousands of microbial genomes shed light on interconnected biogeochemical processes in an aquifer system.</title>
        <authorList>
            <person name="Anantharaman K."/>
            <person name="Brown C.T."/>
            <person name="Hug L.A."/>
            <person name="Sharon I."/>
            <person name="Castelle C.J."/>
            <person name="Probst A.J."/>
            <person name="Thomas B.C."/>
            <person name="Singh A."/>
            <person name="Wilkins M.J."/>
            <person name="Karaoz U."/>
            <person name="Brodie E.L."/>
            <person name="Williams K.H."/>
            <person name="Hubbard S.S."/>
            <person name="Banfield J.F."/>
        </authorList>
    </citation>
    <scope>NUCLEOTIDE SEQUENCE [LARGE SCALE GENOMIC DNA]</scope>
</reference>
<dbReference type="InterPro" id="IPR003593">
    <property type="entry name" value="AAA+_ATPase"/>
</dbReference>
<dbReference type="GO" id="GO:0140359">
    <property type="term" value="F:ABC-type transporter activity"/>
    <property type="evidence" value="ECO:0007669"/>
    <property type="project" value="InterPro"/>
</dbReference>
<protein>
    <recommendedName>
        <fullName evidence="5">ABC transporter domain-containing protein</fullName>
    </recommendedName>
</protein>
<keyword evidence="4" id="KW-0067">ATP-binding</keyword>
<keyword evidence="2" id="KW-0813">Transport</keyword>
<evidence type="ECO:0000313" key="7">
    <source>
        <dbReference type="Proteomes" id="UP000179051"/>
    </source>
</evidence>